<name>A0A0D1ZSQ0_EXOME</name>
<evidence type="ECO:0000259" key="6">
    <source>
        <dbReference type="PROSITE" id="PS50048"/>
    </source>
</evidence>
<dbReference type="CDD" id="cd00067">
    <property type="entry name" value="GAL4"/>
    <property type="match status" value="1"/>
</dbReference>
<feature type="domain" description="Zn(2)-C6 fungal-type" evidence="6">
    <location>
        <begin position="13"/>
        <end position="41"/>
    </location>
</feature>
<dbReference type="Gene3D" id="4.10.240.10">
    <property type="entry name" value="Zn(2)-C6 fungal-type DNA-binding domain"/>
    <property type="match status" value="1"/>
</dbReference>
<dbReference type="AlphaFoldDB" id="A0A0D1ZSQ0"/>
<dbReference type="GO" id="GO:0000981">
    <property type="term" value="F:DNA-binding transcription factor activity, RNA polymerase II-specific"/>
    <property type="evidence" value="ECO:0007669"/>
    <property type="project" value="InterPro"/>
</dbReference>
<dbReference type="STRING" id="212818.A0A0D1ZSQ0"/>
<dbReference type="GO" id="GO:0008270">
    <property type="term" value="F:zinc ion binding"/>
    <property type="evidence" value="ECO:0007669"/>
    <property type="project" value="InterPro"/>
</dbReference>
<dbReference type="InterPro" id="IPR036864">
    <property type="entry name" value="Zn2-C6_fun-type_DNA-bd_sf"/>
</dbReference>
<evidence type="ECO:0000313" key="8">
    <source>
        <dbReference type="Proteomes" id="UP000054302"/>
    </source>
</evidence>
<dbReference type="SUPFAM" id="SSF57701">
    <property type="entry name" value="Zn2/Cys6 DNA-binding domain"/>
    <property type="match status" value="1"/>
</dbReference>
<dbReference type="PROSITE" id="PS00463">
    <property type="entry name" value="ZN2_CY6_FUNGAL_1"/>
    <property type="match status" value="1"/>
</dbReference>
<dbReference type="PANTHER" id="PTHR37534">
    <property type="entry name" value="TRANSCRIPTIONAL ACTIVATOR PROTEIN UGA3"/>
    <property type="match status" value="1"/>
</dbReference>
<dbReference type="EMBL" id="KN847524">
    <property type="protein sequence ID" value="KIV89853.1"/>
    <property type="molecule type" value="Genomic_DNA"/>
</dbReference>
<dbReference type="Pfam" id="PF00172">
    <property type="entry name" value="Zn_clus"/>
    <property type="match status" value="1"/>
</dbReference>
<evidence type="ECO:0000256" key="1">
    <source>
        <dbReference type="ARBA" id="ARBA00004123"/>
    </source>
</evidence>
<keyword evidence="2" id="KW-0805">Transcription regulation</keyword>
<dbReference type="PROSITE" id="PS50048">
    <property type="entry name" value="ZN2_CY6_FUNGAL_2"/>
    <property type="match status" value="1"/>
</dbReference>
<dbReference type="Proteomes" id="UP000054302">
    <property type="component" value="Unassembled WGS sequence"/>
</dbReference>
<evidence type="ECO:0000256" key="5">
    <source>
        <dbReference type="ARBA" id="ARBA00023242"/>
    </source>
</evidence>
<dbReference type="GO" id="GO:0045944">
    <property type="term" value="P:positive regulation of transcription by RNA polymerase II"/>
    <property type="evidence" value="ECO:0007669"/>
    <property type="project" value="TreeGrafter"/>
</dbReference>
<protein>
    <recommendedName>
        <fullName evidence="6">Zn(2)-C6 fungal-type domain-containing protein</fullName>
    </recommendedName>
</protein>
<reference evidence="7 8" key="1">
    <citation type="submission" date="2015-01" db="EMBL/GenBank/DDBJ databases">
        <title>The Genome Sequence of Exophiala mesophila CBS40295.</title>
        <authorList>
            <consortium name="The Broad Institute Genomics Platform"/>
            <person name="Cuomo C."/>
            <person name="de Hoog S."/>
            <person name="Gorbushina A."/>
            <person name="Stielow B."/>
            <person name="Teixiera M."/>
            <person name="Abouelleil A."/>
            <person name="Chapman S.B."/>
            <person name="Priest M."/>
            <person name="Young S.K."/>
            <person name="Wortman J."/>
            <person name="Nusbaum C."/>
            <person name="Birren B."/>
        </authorList>
    </citation>
    <scope>NUCLEOTIDE SEQUENCE [LARGE SCALE GENOMIC DNA]</scope>
    <source>
        <strain evidence="7 8">CBS 40295</strain>
    </source>
</reference>
<dbReference type="Pfam" id="PF11951">
    <property type="entry name" value="Fungal_trans_2"/>
    <property type="match status" value="1"/>
</dbReference>
<dbReference type="OMA" id="ASCHIAA"/>
<accession>A0A0D1ZSQ0</accession>
<keyword evidence="8" id="KW-1185">Reference proteome</keyword>
<dbReference type="PANTHER" id="PTHR37534:SF51">
    <property type="entry name" value="ACRIFLAVINE SENSITIVITY CONTROL PROTEIN ACR-2"/>
    <property type="match status" value="1"/>
</dbReference>
<dbReference type="HOGENOM" id="CLU_044489_0_0_1"/>
<dbReference type="VEuPathDB" id="FungiDB:PV10_07221"/>
<dbReference type="RefSeq" id="XP_016221427.1">
    <property type="nucleotide sequence ID" value="XM_016372095.1"/>
</dbReference>
<sequence>MDGSTSTSTHGSACITCRRRRRKCDKTLPGCYRCEVRGVLCEGYVWRWAEALSSNPSCAGKSRESFPESRARKLSRLRHTQSPSLVSAEDVGGHRFTSHCLHPSPGALAPSPSEGSDSSFVISPTSLPNNNGGYNDGYLIDPATIPDGLGDLVNYDAQHVGSRFFLDAEPSENPYLLHIVPMASTVPPVRFALASQASCHLSTRLGDDRLFEQSLRLRIVAINLLRQRLHDPIPSQAPGNLAAIQLLAQLDLCLGYCTELDIHLRAAKHLMESSSNELSPGGFVEQGLLCLDIMGSTTSSREPIFTQAELYKHTNLKTPTPDQEWSFEVLPCPLFLVDIIASATLMYRSAQRDDMCADNDLTQKALCLKHRLLEWQPRPQKTKNRVHLVQAFRSGVLLFLNGLFNLDARHTERSRLVSDVVFHAKAIPRATEWCHMLTWPLYQVGLDSVQDDATQLWLRDHFRSLLLSSGCRHSKHALGALETLWATNKEPPSRLSVPHGILEGFLIIG</sequence>
<dbReference type="GeneID" id="27325066"/>
<evidence type="ECO:0000256" key="4">
    <source>
        <dbReference type="ARBA" id="ARBA00023163"/>
    </source>
</evidence>
<evidence type="ECO:0000313" key="7">
    <source>
        <dbReference type="EMBL" id="KIV89853.1"/>
    </source>
</evidence>
<organism evidence="7 8">
    <name type="scientific">Exophiala mesophila</name>
    <name type="common">Black yeast-like fungus</name>
    <dbReference type="NCBI Taxonomy" id="212818"/>
    <lineage>
        <taxon>Eukaryota</taxon>
        <taxon>Fungi</taxon>
        <taxon>Dikarya</taxon>
        <taxon>Ascomycota</taxon>
        <taxon>Pezizomycotina</taxon>
        <taxon>Eurotiomycetes</taxon>
        <taxon>Chaetothyriomycetidae</taxon>
        <taxon>Chaetothyriales</taxon>
        <taxon>Herpotrichiellaceae</taxon>
        <taxon>Exophiala</taxon>
    </lineage>
</organism>
<gene>
    <name evidence="7" type="ORF">PV10_07221</name>
</gene>
<dbReference type="OrthoDB" id="2015447at2759"/>
<dbReference type="SMART" id="SM00066">
    <property type="entry name" value="GAL4"/>
    <property type="match status" value="1"/>
</dbReference>
<dbReference type="InterPro" id="IPR021858">
    <property type="entry name" value="Fun_TF"/>
</dbReference>
<evidence type="ECO:0000256" key="3">
    <source>
        <dbReference type="ARBA" id="ARBA00023125"/>
    </source>
</evidence>
<keyword evidence="3" id="KW-0238">DNA-binding</keyword>
<evidence type="ECO:0000256" key="2">
    <source>
        <dbReference type="ARBA" id="ARBA00023015"/>
    </source>
</evidence>
<dbReference type="GO" id="GO:0005634">
    <property type="term" value="C:nucleus"/>
    <property type="evidence" value="ECO:0007669"/>
    <property type="project" value="UniProtKB-SubCell"/>
</dbReference>
<comment type="subcellular location">
    <subcellularLocation>
        <location evidence="1">Nucleus</location>
    </subcellularLocation>
</comment>
<dbReference type="GO" id="GO:0000976">
    <property type="term" value="F:transcription cis-regulatory region binding"/>
    <property type="evidence" value="ECO:0007669"/>
    <property type="project" value="TreeGrafter"/>
</dbReference>
<dbReference type="InterPro" id="IPR001138">
    <property type="entry name" value="Zn2Cys6_DnaBD"/>
</dbReference>
<keyword evidence="5" id="KW-0539">Nucleus</keyword>
<keyword evidence="4" id="KW-0804">Transcription</keyword>
<proteinExistence type="predicted"/>